<dbReference type="CDD" id="cd06008">
    <property type="entry name" value="NF-X1-zinc-finger"/>
    <property type="match status" value="1"/>
</dbReference>
<keyword evidence="3" id="KW-0677">Repeat</keyword>
<evidence type="ECO:0000259" key="6">
    <source>
        <dbReference type="Pfam" id="PF01422"/>
    </source>
</evidence>
<accession>A0A2K1ZD52</accession>
<dbReference type="PANTHER" id="PTHR12360:SF1">
    <property type="entry name" value="NF-X1-TYPE ZINC FINGER PROTEIN NFXL1"/>
    <property type="match status" value="1"/>
</dbReference>
<dbReference type="ExpressionAtlas" id="A0A2K1ZD52">
    <property type="expression patterns" value="baseline and differential"/>
</dbReference>
<organism evidence="7 8">
    <name type="scientific">Populus trichocarpa</name>
    <name type="common">Western balsam poplar</name>
    <name type="synonym">Populus balsamifera subsp. trichocarpa</name>
    <dbReference type="NCBI Taxonomy" id="3694"/>
    <lineage>
        <taxon>Eukaryota</taxon>
        <taxon>Viridiplantae</taxon>
        <taxon>Streptophyta</taxon>
        <taxon>Embryophyta</taxon>
        <taxon>Tracheophyta</taxon>
        <taxon>Spermatophyta</taxon>
        <taxon>Magnoliopsida</taxon>
        <taxon>eudicotyledons</taxon>
        <taxon>Gunneridae</taxon>
        <taxon>Pentapetalae</taxon>
        <taxon>rosids</taxon>
        <taxon>fabids</taxon>
        <taxon>Malpighiales</taxon>
        <taxon>Salicaceae</taxon>
        <taxon>Saliceae</taxon>
        <taxon>Populus</taxon>
    </lineage>
</organism>
<gene>
    <name evidence="7" type="ORF">POPTR_008G068500</name>
</gene>
<dbReference type="Gramene" id="Potri.008G068500.2.v4.1">
    <property type="protein sequence ID" value="Potri.008G068500.2.v4.1"/>
    <property type="gene ID" value="Potri.008G068500.v4.1"/>
</dbReference>
<dbReference type="PANTHER" id="PTHR12360">
    <property type="entry name" value="NUCLEAR TRANSCRIPTION FACTOR, X-BOX BINDING 1 NFX1"/>
    <property type="match status" value="1"/>
</dbReference>
<name>A0A2K1ZD52_POPTR</name>
<dbReference type="STRING" id="3694.A0A2K1ZD52"/>
<dbReference type="InterPro" id="IPR034078">
    <property type="entry name" value="NFX1_fam"/>
</dbReference>
<dbReference type="Pfam" id="PF01422">
    <property type="entry name" value="zf-NF-X1"/>
    <property type="match status" value="1"/>
</dbReference>
<dbReference type="OrthoDB" id="536399at2759"/>
<dbReference type="GO" id="GO:0008270">
    <property type="term" value="F:zinc ion binding"/>
    <property type="evidence" value="ECO:0007669"/>
    <property type="project" value="UniProtKB-KW"/>
</dbReference>
<reference evidence="7 8" key="1">
    <citation type="journal article" date="2006" name="Science">
        <title>The genome of black cottonwood, Populus trichocarpa (Torr. &amp; Gray).</title>
        <authorList>
            <person name="Tuskan G.A."/>
            <person name="Difazio S."/>
            <person name="Jansson S."/>
            <person name="Bohlmann J."/>
            <person name="Grigoriev I."/>
            <person name="Hellsten U."/>
            <person name="Putnam N."/>
            <person name="Ralph S."/>
            <person name="Rombauts S."/>
            <person name="Salamov A."/>
            <person name="Schein J."/>
            <person name="Sterck L."/>
            <person name="Aerts A."/>
            <person name="Bhalerao R.R."/>
            <person name="Bhalerao R.P."/>
            <person name="Blaudez D."/>
            <person name="Boerjan W."/>
            <person name="Brun A."/>
            <person name="Brunner A."/>
            <person name="Busov V."/>
            <person name="Campbell M."/>
            <person name="Carlson J."/>
            <person name="Chalot M."/>
            <person name="Chapman J."/>
            <person name="Chen G.L."/>
            <person name="Cooper D."/>
            <person name="Coutinho P.M."/>
            <person name="Couturier J."/>
            <person name="Covert S."/>
            <person name="Cronk Q."/>
            <person name="Cunningham R."/>
            <person name="Davis J."/>
            <person name="Degroeve S."/>
            <person name="Dejardin A."/>
            <person name="Depamphilis C."/>
            <person name="Detter J."/>
            <person name="Dirks B."/>
            <person name="Dubchak I."/>
            <person name="Duplessis S."/>
            <person name="Ehlting J."/>
            <person name="Ellis B."/>
            <person name="Gendler K."/>
            <person name="Goodstein D."/>
            <person name="Gribskov M."/>
            <person name="Grimwood J."/>
            <person name="Groover A."/>
            <person name="Gunter L."/>
            <person name="Hamberger B."/>
            <person name="Heinze B."/>
            <person name="Helariutta Y."/>
            <person name="Henrissat B."/>
            <person name="Holligan D."/>
            <person name="Holt R."/>
            <person name="Huang W."/>
            <person name="Islam-Faridi N."/>
            <person name="Jones S."/>
            <person name="Jones-Rhoades M."/>
            <person name="Jorgensen R."/>
            <person name="Joshi C."/>
            <person name="Kangasjarvi J."/>
            <person name="Karlsson J."/>
            <person name="Kelleher C."/>
            <person name="Kirkpatrick R."/>
            <person name="Kirst M."/>
            <person name="Kohler A."/>
            <person name="Kalluri U."/>
            <person name="Larimer F."/>
            <person name="Leebens-Mack J."/>
            <person name="Leple J.C."/>
            <person name="Locascio P."/>
            <person name="Lou Y."/>
            <person name="Lucas S."/>
            <person name="Martin F."/>
            <person name="Montanini B."/>
            <person name="Napoli C."/>
            <person name="Nelson D.R."/>
            <person name="Nelson C."/>
            <person name="Nieminen K."/>
            <person name="Nilsson O."/>
            <person name="Pereda V."/>
            <person name="Peter G."/>
            <person name="Philippe R."/>
            <person name="Pilate G."/>
            <person name="Poliakov A."/>
            <person name="Razumovskaya J."/>
            <person name="Richardson P."/>
            <person name="Rinaldi C."/>
            <person name="Ritland K."/>
            <person name="Rouze P."/>
            <person name="Ryaboy D."/>
            <person name="Schmutz J."/>
            <person name="Schrader J."/>
            <person name="Segerman B."/>
            <person name="Shin H."/>
            <person name="Siddiqui A."/>
            <person name="Sterky F."/>
            <person name="Terry A."/>
            <person name="Tsai C.J."/>
            <person name="Uberbacher E."/>
            <person name="Unneberg P."/>
            <person name="Vahala J."/>
            <person name="Wall K."/>
            <person name="Wessler S."/>
            <person name="Yang G."/>
            <person name="Yin T."/>
            <person name="Douglas C."/>
            <person name="Marra M."/>
            <person name="Sandberg G."/>
            <person name="Van de Peer Y."/>
            <person name="Rokhsar D."/>
        </authorList>
    </citation>
    <scope>NUCLEOTIDE SEQUENCE [LARGE SCALE GENOMIC DNA]</scope>
    <source>
        <strain evidence="8">cv. Nisqually</strain>
    </source>
</reference>
<keyword evidence="8" id="KW-1185">Reference proteome</keyword>
<proteinExistence type="inferred from homology"/>
<dbReference type="GO" id="GO:0003700">
    <property type="term" value="F:DNA-binding transcription factor activity"/>
    <property type="evidence" value="ECO:0007669"/>
    <property type="project" value="InterPro"/>
</dbReference>
<dbReference type="InterPro" id="IPR000967">
    <property type="entry name" value="Znf_NFX1"/>
</dbReference>
<sequence>MLTWITRDFITPPLVRSSMPAEPNPTPVPLLQSPAPQILKCPLPTATINTDSCSPNPSPPLCRSHKLNFQILSCLISLEASNHPIQPGLPLLYAAPFSTLSGIESWTRQSSDLSALRASTRLPASPDKAAESSTCICPKCRSEYSISQIPRSYLCFCGKVENPPHDNPRILTHSCCEICYRPLKNNCGYFCLLLCHPVPSHLARNLSKRHVFVAKRWMLSCSYKLFSCNNVCNKSLDCGIHNCKQICHDGTCLLCNGRGVYKCLCGREVEERGVL</sequence>
<dbReference type="GO" id="GO:0005634">
    <property type="term" value="C:nucleus"/>
    <property type="evidence" value="ECO:0007669"/>
    <property type="project" value="InterPro"/>
</dbReference>
<dbReference type="AlphaFoldDB" id="A0A2K1ZD52"/>
<dbReference type="InParanoid" id="A0A2K1ZD52"/>
<comment type="similarity">
    <text evidence="1">Belongs to the NFX1 family.</text>
</comment>
<feature type="domain" description="NF-X1-type" evidence="6">
    <location>
        <begin position="238"/>
        <end position="255"/>
    </location>
</feature>
<evidence type="ECO:0000256" key="1">
    <source>
        <dbReference type="ARBA" id="ARBA00007269"/>
    </source>
</evidence>
<evidence type="ECO:0000313" key="7">
    <source>
        <dbReference type="EMBL" id="PNT23187.1"/>
    </source>
</evidence>
<dbReference type="EMBL" id="CM009297">
    <property type="protein sequence ID" value="PNT23187.1"/>
    <property type="molecule type" value="Genomic_DNA"/>
</dbReference>
<evidence type="ECO:0000313" key="8">
    <source>
        <dbReference type="Proteomes" id="UP000006729"/>
    </source>
</evidence>
<evidence type="ECO:0000256" key="3">
    <source>
        <dbReference type="ARBA" id="ARBA00022737"/>
    </source>
</evidence>
<keyword evidence="2" id="KW-0479">Metal-binding</keyword>
<protein>
    <recommendedName>
        <fullName evidence="6">NF-X1-type domain-containing protein</fullName>
    </recommendedName>
</protein>
<keyword evidence="5" id="KW-0862">Zinc</keyword>
<evidence type="ECO:0000256" key="2">
    <source>
        <dbReference type="ARBA" id="ARBA00022723"/>
    </source>
</evidence>
<keyword evidence="4" id="KW-0863">Zinc-finger</keyword>
<evidence type="ECO:0000256" key="4">
    <source>
        <dbReference type="ARBA" id="ARBA00022771"/>
    </source>
</evidence>
<dbReference type="Proteomes" id="UP000006729">
    <property type="component" value="Chromosome 8"/>
</dbReference>
<evidence type="ECO:0000256" key="5">
    <source>
        <dbReference type="ARBA" id="ARBA00022833"/>
    </source>
</evidence>